<comment type="caution">
    <text evidence="4">The sequence shown here is derived from an EMBL/GenBank/DDBJ whole genome shotgun (WGS) entry which is preliminary data.</text>
</comment>
<evidence type="ECO:0000256" key="1">
    <source>
        <dbReference type="ARBA" id="ARBA00023015"/>
    </source>
</evidence>
<dbReference type="EMBL" id="PCDP01000049">
    <property type="protein sequence ID" value="PZM10509.1"/>
    <property type="molecule type" value="Genomic_DNA"/>
</dbReference>
<keyword evidence="5" id="KW-1185">Reference proteome</keyword>
<accession>A0A2W4CAX3</accession>
<evidence type="ECO:0000256" key="2">
    <source>
        <dbReference type="ARBA" id="ARBA00023163"/>
    </source>
</evidence>
<sequence>MCASSSKTGAMSMTEIAFETGFSDSAHLATAFKQKYGQPPTTFR</sequence>
<dbReference type="InterPro" id="IPR018060">
    <property type="entry name" value="HTH_AraC"/>
</dbReference>
<organism evidence="4 5">
    <name type="scientific">Rhizobium tubonense</name>
    <dbReference type="NCBI Taxonomy" id="484088"/>
    <lineage>
        <taxon>Bacteria</taxon>
        <taxon>Pseudomonadati</taxon>
        <taxon>Pseudomonadota</taxon>
        <taxon>Alphaproteobacteria</taxon>
        <taxon>Hyphomicrobiales</taxon>
        <taxon>Rhizobiaceae</taxon>
        <taxon>Rhizobium/Agrobacterium group</taxon>
        <taxon>Rhizobium</taxon>
    </lineage>
</organism>
<dbReference type="SUPFAM" id="SSF46689">
    <property type="entry name" value="Homeodomain-like"/>
    <property type="match status" value="1"/>
</dbReference>
<dbReference type="PROSITE" id="PS01124">
    <property type="entry name" value="HTH_ARAC_FAMILY_2"/>
    <property type="match status" value="1"/>
</dbReference>
<protein>
    <recommendedName>
        <fullName evidence="3">HTH araC/xylS-type domain-containing protein</fullName>
    </recommendedName>
</protein>
<dbReference type="GO" id="GO:0003700">
    <property type="term" value="F:DNA-binding transcription factor activity"/>
    <property type="evidence" value="ECO:0007669"/>
    <property type="project" value="InterPro"/>
</dbReference>
<proteinExistence type="predicted"/>
<reference evidence="4 5" key="1">
    <citation type="journal article" date="2018" name="Sci. Rep.">
        <title>Rhizobium tumorigenes sp. nov., a novel plant tumorigenic bacterium isolated from cane gall tumors on thornless blackberry.</title>
        <authorList>
            <person name="Kuzmanovi N."/>
            <person name="Smalla K."/>
            <person name="Gronow S."/>
            <person name="PuBawska J."/>
        </authorList>
    </citation>
    <scope>NUCLEOTIDE SEQUENCE [LARGE SCALE GENOMIC DNA]</scope>
    <source>
        <strain evidence="4 5">CCBAU 85046</strain>
    </source>
</reference>
<evidence type="ECO:0000313" key="5">
    <source>
        <dbReference type="Proteomes" id="UP000248925"/>
    </source>
</evidence>
<dbReference type="GO" id="GO:0043565">
    <property type="term" value="F:sequence-specific DNA binding"/>
    <property type="evidence" value="ECO:0007669"/>
    <property type="project" value="InterPro"/>
</dbReference>
<dbReference type="Pfam" id="PF12833">
    <property type="entry name" value="HTH_18"/>
    <property type="match status" value="1"/>
</dbReference>
<dbReference type="Proteomes" id="UP000248925">
    <property type="component" value="Unassembled WGS sequence"/>
</dbReference>
<evidence type="ECO:0000313" key="4">
    <source>
        <dbReference type="EMBL" id="PZM10509.1"/>
    </source>
</evidence>
<feature type="domain" description="HTH araC/xylS-type" evidence="3">
    <location>
        <begin position="1"/>
        <end position="44"/>
    </location>
</feature>
<dbReference type="InterPro" id="IPR009057">
    <property type="entry name" value="Homeodomain-like_sf"/>
</dbReference>
<keyword evidence="1" id="KW-0805">Transcription regulation</keyword>
<dbReference type="AlphaFoldDB" id="A0A2W4CAX3"/>
<keyword evidence="2" id="KW-0804">Transcription</keyword>
<evidence type="ECO:0000259" key="3">
    <source>
        <dbReference type="PROSITE" id="PS01124"/>
    </source>
</evidence>
<dbReference type="OrthoDB" id="186587at2"/>
<name>A0A2W4CAX3_9HYPH</name>
<dbReference type="Gene3D" id="1.10.10.60">
    <property type="entry name" value="Homeodomain-like"/>
    <property type="match status" value="1"/>
</dbReference>
<gene>
    <name evidence="4" type="ORF">CPY51_22970</name>
</gene>